<comment type="caution">
    <text evidence="6">The sequence shown here is derived from an EMBL/GenBank/DDBJ whole genome shotgun (WGS) entry which is preliminary data.</text>
</comment>
<gene>
    <name evidence="6" type="primary">msrB_1</name>
    <name evidence="6" type="ORF">Rcae01_00110</name>
</gene>
<name>A0ABP9VIS4_9BACT</name>
<dbReference type="SUPFAM" id="SSF51316">
    <property type="entry name" value="Mss4-like"/>
    <property type="match status" value="1"/>
</dbReference>
<feature type="compositionally biased region" description="Polar residues" evidence="4">
    <location>
        <begin position="197"/>
        <end position="206"/>
    </location>
</feature>
<dbReference type="InterPro" id="IPR028427">
    <property type="entry name" value="Met_Sox_Rdtase_MsrB"/>
</dbReference>
<feature type="region of interest" description="Disordered" evidence="4">
    <location>
        <begin position="192"/>
        <end position="212"/>
    </location>
</feature>
<evidence type="ECO:0000313" key="6">
    <source>
        <dbReference type="EMBL" id="GAA5504671.1"/>
    </source>
</evidence>
<accession>A0ABP9VIS4</accession>
<evidence type="ECO:0000313" key="7">
    <source>
        <dbReference type="Proteomes" id="UP001416858"/>
    </source>
</evidence>
<dbReference type="PROSITE" id="PS51790">
    <property type="entry name" value="MSRB"/>
    <property type="match status" value="1"/>
</dbReference>
<feature type="domain" description="MsrB" evidence="5">
    <location>
        <begin position="69"/>
        <end position="191"/>
    </location>
</feature>
<dbReference type="Gene3D" id="2.170.150.20">
    <property type="entry name" value="Peptide methionine sulfoxide reductase"/>
    <property type="match status" value="1"/>
</dbReference>
<keyword evidence="7" id="KW-1185">Reference proteome</keyword>
<dbReference type="EMBL" id="BAABRO010000001">
    <property type="protein sequence ID" value="GAA5504671.1"/>
    <property type="molecule type" value="Genomic_DNA"/>
</dbReference>
<sequence>MIIEDEFLKFFGALPMKTRLHMHLTAAVLFSGFLLGLMPAVIHADDTSAAEKQDAAASQAEPAYQPLSKIELRRKLNRMQYDVTQNEATEPAFRNKYWDNKKAGTYRCIVCEQELFDSKTKFKSGTGWPSFYQPIDEKVVGFRNDWRLIYTRIEVHCSRCGAHLGHVFDDGPEPTGKRYCMNSASLDFVEAGKTDKNQSATGSSASKDAKQD</sequence>
<dbReference type="InterPro" id="IPR002579">
    <property type="entry name" value="Met_Sox_Rdtase_MsrB_dom"/>
</dbReference>
<proteinExistence type="predicted"/>
<evidence type="ECO:0000256" key="3">
    <source>
        <dbReference type="ARBA" id="ARBA00048488"/>
    </source>
</evidence>
<organism evidence="6 7">
    <name type="scientific">Novipirellula caenicola</name>
    <dbReference type="NCBI Taxonomy" id="1536901"/>
    <lineage>
        <taxon>Bacteria</taxon>
        <taxon>Pseudomonadati</taxon>
        <taxon>Planctomycetota</taxon>
        <taxon>Planctomycetia</taxon>
        <taxon>Pirellulales</taxon>
        <taxon>Pirellulaceae</taxon>
        <taxon>Novipirellula</taxon>
    </lineage>
</organism>
<dbReference type="InterPro" id="IPR011057">
    <property type="entry name" value="Mss4-like_sf"/>
</dbReference>
<dbReference type="EC" id="1.8.4.12" evidence="1"/>
<dbReference type="PANTHER" id="PTHR10173">
    <property type="entry name" value="METHIONINE SULFOXIDE REDUCTASE"/>
    <property type="match status" value="1"/>
</dbReference>
<evidence type="ECO:0000259" key="5">
    <source>
        <dbReference type="PROSITE" id="PS51790"/>
    </source>
</evidence>
<evidence type="ECO:0000256" key="2">
    <source>
        <dbReference type="ARBA" id="ARBA00023002"/>
    </source>
</evidence>
<reference evidence="6 7" key="1">
    <citation type="submission" date="2024-02" db="EMBL/GenBank/DDBJ databases">
        <title>Rhodopirellula caenicola NBRC 110016.</title>
        <authorList>
            <person name="Ichikawa N."/>
            <person name="Katano-Makiyama Y."/>
            <person name="Hidaka K."/>
        </authorList>
    </citation>
    <scope>NUCLEOTIDE SEQUENCE [LARGE SCALE GENOMIC DNA]</scope>
    <source>
        <strain evidence="6 7">NBRC 110016</strain>
    </source>
</reference>
<comment type="catalytic activity">
    <reaction evidence="3">
        <text>L-methionyl-[protein] + [thioredoxin]-disulfide + H2O = L-methionyl-(R)-S-oxide-[protein] + [thioredoxin]-dithiol</text>
        <dbReference type="Rhea" id="RHEA:24164"/>
        <dbReference type="Rhea" id="RHEA-COMP:10698"/>
        <dbReference type="Rhea" id="RHEA-COMP:10700"/>
        <dbReference type="Rhea" id="RHEA-COMP:12313"/>
        <dbReference type="Rhea" id="RHEA-COMP:12314"/>
        <dbReference type="ChEBI" id="CHEBI:15377"/>
        <dbReference type="ChEBI" id="CHEBI:16044"/>
        <dbReference type="ChEBI" id="CHEBI:29950"/>
        <dbReference type="ChEBI" id="CHEBI:45764"/>
        <dbReference type="ChEBI" id="CHEBI:50058"/>
        <dbReference type="EC" id="1.8.4.12"/>
    </reaction>
</comment>
<keyword evidence="2" id="KW-0560">Oxidoreductase</keyword>
<dbReference type="Proteomes" id="UP001416858">
    <property type="component" value="Unassembled WGS sequence"/>
</dbReference>
<dbReference type="Pfam" id="PF01641">
    <property type="entry name" value="SelR"/>
    <property type="match status" value="1"/>
</dbReference>
<evidence type="ECO:0000256" key="4">
    <source>
        <dbReference type="SAM" id="MobiDB-lite"/>
    </source>
</evidence>
<protein>
    <recommendedName>
        <fullName evidence="1">peptide-methionine (R)-S-oxide reductase</fullName>
        <ecNumber evidence="1">1.8.4.12</ecNumber>
    </recommendedName>
</protein>
<dbReference type="PANTHER" id="PTHR10173:SF52">
    <property type="entry name" value="METHIONINE-R-SULFOXIDE REDUCTASE B1"/>
    <property type="match status" value="1"/>
</dbReference>
<evidence type="ECO:0000256" key="1">
    <source>
        <dbReference type="ARBA" id="ARBA00012499"/>
    </source>
</evidence>
<dbReference type="NCBIfam" id="TIGR00357">
    <property type="entry name" value="peptide-methionine (R)-S-oxide reductase MsrB"/>
    <property type="match status" value="1"/>
</dbReference>